<sequence length="199" mass="19263">MSAGRGRGPLLLTGAAGAVLALAAGAPTWVTGSVPTAIGTAAVVATGRDGAPAATALALVSLAAVVASTLGRRLARTVAALVLVLGGAGTVLASLAVATAPQDALAAPARAASGTTGAVLAGEPSVRPWPVVSAAGGALVLVAGAGVLLRSRRWAREGDPAATSTRHERDATRLRTAPAPGEDPAAAWDSLTHGEDPTR</sequence>
<accession>A0A7W4TQL7</accession>
<evidence type="ECO:0000313" key="3">
    <source>
        <dbReference type="EMBL" id="MBB2902893.1"/>
    </source>
</evidence>
<dbReference type="EMBL" id="JACHVY010000004">
    <property type="protein sequence ID" value="MBB2902893.1"/>
    <property type="molecule type" value="Genomic_DNA"/>
</dbReference>
<keyword evidence="2" id="KW-0472">Membrane</keyword>
<dbReference type="Pfam" id="PF09534">
    <property type="entry name" value="Trp_oprn_chp"/>
    <property type="match status" value="1"/>
</dbReference>
<feature type="transmembrane region" description="Helical" evidence="2">
    <location>
        <begin position="51"/>
        <end position="71"/>
    </location>
</feature>
<keyword evidence="2" id="KW-0812">Transmembrane</keyword>
<name>A0A7W4TQL7_KINRA</name>
<evidence type="ECO:0000256" key="1">
    <source>
        <dbReference type="SAM" id="MobiDB-lite"/>
    </source>
</evidence>
<proteinExistence type="predicted"/>
<dbReference type="InterPro" id="IPR019051">
    <property type="entry name" value="Trp_biosyn_TM_oprn/chp"/>
</dbReference>
<gene>
    <name evidence="3" type="ORF">FHR75_003729</name>
</gene>
<dbReference type="RefSeq" id="WP_183392563.1">
    <property type="nucleotide sequence ID" value="NZ_JACHVY010000004.1"/>
</dbReference>
<protein>
    <submittedName>
        <fullName evidence="3">Putative membrane protein (TIGR02234 family)</fullName>
    </submittedName>
</protein>
<feature type="transmembrane region" description="Helical" evidence="2">
    <location>
        <begin position="78"/>
        <end position="98"/>
    </location>
</feature>
<evidence type="ECO:0000313" key="4">
    <source>
        <dbReference type="Proteomes" id="UP000533269"/>
    </source>
</evidence>
<evidence type="ECO:0000256" key="2">
    <source>
        <dbReference type="SAM" id="Phobius"/>
    </source>
</evidence>
<organism evidence="3 4">
    <name type="scientific">Kineococcus radiotolerans</name>
    <dbReference type="NCBI Taxonomy" id="131568"/>
    <lineage>
        <taxon>Bacteria</taxon>
        <taxon>Bacillati</taxon>
        <taxon>Actinomycetota</taxon>
        <taxon>Actinomycetes</taxon>
        <taxon>Kineosporiales</taxon>
        <taxon>Kineosporiaceae</taxon>
        <taxon>Kineococcus</taxon>
    </lineage>
</organism>
<feature type="region of interest" description="Disordered" evidence="1">
    <location>
        <begin position="156"/>
        <end position="199"/>
    </location>
</feature>
<dbReference type="AlphaFoldDB" id="A0A7W4TQL7"/>
<dbReference type="Proteomes" id="UP000533269">
    <property type="component" value="Unassembled WGS sequence"/>
</dbReference>
<comment type="caution">
    <text evidence="3">The sequence shown here is derived from an EMBL/GenBank/DDBJ whole genome shotgun (WGS) entry which is preliminary data.</text>
</comment>
<reference evidence="3 4" key="2">
    <citation type="submission" date="2020-08" db="EMBL/GenBank/DDBJ databases">
        <authorList>
            <person name="Partida-Martinez L."/>
            <person name="Huntemann M."/>
            <person name="Clum A."/>
            <person name="Wang J."/>
            <person name="Palaniappan K."/>
            <person name="Ritter S."/>
            <person name="Chen I.-M."/>
            <person name="Stamatis D."/>
            <person name="Reddy T."/>
            <person name="O'Malley R."/>
            <person name="Daum C."/>
            <person name="Shapiro N."/>
            <person name="Ivanova N."/>
            <person name="Kyrpides N."/>
            <person name="Woyke T."/>
        </authorList>
    </citation>
    <scope>NUCLEOTIDE SEQUENCE [LARGE SCALE GENOMIC DNA]</scope>
    <source>
        <strain evidence="3 4">AS2.23</strain>
    </source>
</reference>
<feature type="transmembrane region" description="Helical" evidence="2">
    <location>
        <begin position="129"/>
        <end position="149"/>
    </location>
</feature>
<keyword evidence="2" id="KW-1133">Transmembrane helix</keyword>
<feature type="compositionally biased region" description="Basic and acidic residues" evidence="1">
    <location>
        <begin position="156"/>
        <end position="173"/>
    </location>
</feature>
<reference evidence="3 4" key="1">
    <citation type="submission" date="2020-08" db="EMBL/GenBank/DDBJ databases">
        <title>The Agave Microbiome: Exploring the role of microbial communities in plant adaptations to desert environments.</title>
        <authorList>
            <person name="Partida-Martinez L.P."/>
        </authorList>
    </citation>
    <scope>NUCLEOTIDE SEQUENCE [LARGE SCALE GENOMIC DNA]</scope>
    <source>
        <strain evidence="3 4">AS2.23</strain>
    </source>
</reference>